<evidence type="ECO:0000256" key="1">
    <source>
        <dbReference type="SAM" id="SignalP"/>
    </source>
</evidence>
<reference evidence="2 3" key="1">
    <citation type="journal article" date="2010" name="J. Bacteriol.">
        <title>Genome sequences of Pelagibaca bermudensis HTCC2601T and Maritimibacter alkaliphilus HTCC2654T, the type strains of two marine Roseobacter genera.</title>
        <authorList>
            <person name="Thrash J.C."/>
            <person name="Cho J.C."/>
            <person name="Ferriera S."/>
            <person name="Johnson J."/>
            <person name="Vergin K.L."/>
            <person name="Giovannoni S.J."/>
        </authorList>
    </citation>
    <scope>NUCLEOTIDE SEQUENCE [LARGE SCALE GENOMIC DNA]</scope>
    <source>
        <strain evidence="2 3">HTCC2654</strain>
    </source>
</reference>
<feature type="chain" id="PRO_5002661980" evidence="1">
    <location>
        <begin position="21"/>
        <end position="164"/>
    </location>
</feature>
<proteinExistence type="predicted"/>
<dbReference type="RefSeq" id="WP_008332617.1">
    <property type="nucleotide sequence ID" value="NZ_CH902578.1"/>
</dbReference>
<gene>
    <name evidence="2" type="ORF">RB2654_13880</name>
</gene>
<keyword evidence="1" id="KW-0732">Signal</keyword>
<keyword evidence="3" id="KW-1185">Reference proteome</keyword>
<evidence type="ECO:0000313" key="3">
    <source>
        <dbReference type="Proteomes" id="UP000002931"/>
    </source>
</evidence>
<dbReference type="InterPro" id="IPR010642">
    <property type="entry name" value="Invasion_prot_B"/>
</dbReference>
<comment type="caution">
    <text evidence="2">The sequence shown here is derived from an EMBL/GenBank/DDBJ whole genome shotgun (WGS) entry which is preliminary data.</text>
</comment>
<protein>
    <submittedName>
        <fullName evidence="2">Uncharacterized protein</fullName>
    </submittedName>
</protein>
<feature type="signal peptide" evidence="1">
    <location>
        <begin position="1"/>
        <end position="20"/>
    </location>
</feature>
<dbReference type="AlphaFoldDB" id="A3VGH5"/>
<organism evidence="2 3">
    <name type="scientific">Maritimibacter alkaliphilus HTCC2654</name>
    <dbReference type="NCBI Taxonomy" id="314271"/>
    <lineage>
        <taxon>Bacteria</taxon>
        <taxon>Pseudomonadati</taxon>
        <taxon>Pseudomonadota</taxon>
        <taxon>Alphaproteobacteria</taxon>
        <taxon>Rhodobacterales</taxon>
        <taxon>Roseobacteraceae</taxon>
        <taxon>Maritimibacter</taxon>
    </lineage>
</organism>
<dbReference type="Proteomes" id="UP000002931">
    <property type="component" value="Unassembled WGS sequence"/>
</dbReference>
<dbReference type="OrthoDB" id="7869155at2"/>
<sequence length="164" mass="17694">MFQRLSSFILVMFFPAIAVAQEADETFRDWSVARNSAGCIAVISVGLREADSGLLTLALLPGPNDDTPSIMTVRVPLGAALNQPLTYTYPRGDEAVGLEWQSCSDRTCLASGPVSEPELDKLKRANRIFFGFQPLPGARPLIVPVSLLGVTRAWDAAQACEQAN</sequence>
<dbReference type="Pfam" id="PF06776">
    <property type="entry name" value="IalB"/>
    <property type="match status" value="1"/>
</dbReference>
<dbReference type="InterPro" id="IPR038696">
    <property type="entry name" value="IalB_sf"/>
</dbReference>
<evidence type="ECO:0000313" key="2">
    <source>
        <dbReference type="EMBL" id="EAQ12380.1"/>
    </source>
</evidence>
<name>A3VGH5_9RHOB</name>
<dbReference type="EMBL" id="AAMT01000008">
    <property type="protein sequence ID" value="EAQ12380.1"/>
    <property type="molecule type" value="Genomic_DNA"/>
</dbReference>
<dbReference type="Gene3D" id="2.60.40.1880">
    <property type="entry name" value="Invasion associated locus B (IalB) protein"/>
    <property type="match status" value="1"/>
</dbReference>
<dbReference type="HOGENOM" id="CLU_1617040_0_0_5"/>
<accession>A3VGH5</accession>